<evidence type="ECO:0000256" key="1">
    <source>
        <dbReference type="ARBA" id="ARBA00000085"/>
    </source>
</evidence>
<evidence type="ECO:0000256" key="2">
    <source>
        <dbReference type="ARBA" id="ARBA00004370"/>
    </source>
</evidence>
<dbReference type="PANTHER" id="PTHR45453:SF1">
    <property type="entry name" value="PHOSPHATE REGULON SENSOR PROTEIN PHOR"/>
    <property type="match status" value="1"/>
</dbReference>
<dbReference type="InterPro" id="IPR036890">
    <property type="entry name" value="HATPase_C_sf"/>
</dbReference>
<dbReference type="GO" id="GO:0000155">
    <property type="term" value="F:phosphorelay sensor kinase activity"/>
    <property type="evidence" value="ECO:0007669"/>
    <property type="project" value="InterPro"/>
</dbReference>
<dbReference type="Pfam" id="PF02518">
    <property type="entry name" value="HATPase_c"/>
    <property type="match status" value="1"/>
</dbReference>
<dbReference type="SUPFAM" id="SSF55874">
    <property type="entry name" value="ATPase domain of HSP90 chaperone/DNA topoisomerase II/histidine kinase"/>
    <property type="match status" value="1"/>
</dbReference>
<evidence type="ECO:0000256" key="8">
    <source>
        <dbReference type="SAM" id="Phobius"/>
    </source>
</evidence>
<dbReference type="SMART" id="SM00387">
    <property type="entry name" value="HATPase_c"/>
    <property type="match status" value="1"/>
</dbReference>
<evidence type="ECO:0000259" key="9">
    <source>
        <dbReference type="PROSITE" id="PS50109"/>
    </source>
</evidence>
<protein>
    <recommendedName>
        <fullName evidence="3">histidine kinase</fullName>
        <ecNumber evidence="3">2.7.13.3</ecNumber>
    </recommendedName>
</protein>
<accession>A0A7W8CW39</accession>
<dbReference type="Gene3D" id="6.10.340.10">
    <property type="match status" value="1"/>
</dbReference>
<name>A0A7W8CW39_9FIRM</name>
<evidence type="ECO:0000313" key="12">
    <source>
        <dbReference type="Proteomes" id="UP000539953"/>
    </source>
</evidence>
<dbReference type="InterPro" id="IPR050351">
    <property type="entry name" value="BphY/WalK/GraS-like"/>
</dbReference>
<dbReference type="Pfam" id="PF00672">
    <property type="entry name" value="HAMP"/>
    <property type="match status" value="1"/>
</dbReference>
<dbReference type="InterPro" id="IPR003661">
    <property type="entry name" value="HisK_dim/P_dom"/>
</dbReference>
<dbReference type="PROSITE" id="PS50885">
    <property type="entry name" value="HAMP"/>
    <property type="match status" value="1"/>
</dbReference>
<sequence>MIERIKTHRIQSVKSRIFYLNALMTLVTVAICGGIGVICVKLYWDQEERVLKDALDSRIAEHEAERLIENLTVHNGWFILAAVVFAALSILTLILVSRFFSMILTKKIMEPLDLLEQGAQRIRANDYSVPVVYQGDKEFEQVCDVFNGMQQHLKEEKEKNARYEKARQEMVAGISHDLRSPLTAIRGAVKAMIDGVVKEPEQQKKFLQAAYRRSGEMDTLLSELFYFSKLETGGIPVQVQELNLSEYLRNYIDAKKDLPDYADVEFTCDLPEEELKPAQADPEALQRILDNILSNSKKYAGVSPLRFYVSLQQEEDGQRILIQDNGGGVPKEKLGRLFDEFYRVDESRGRKEGSGLGLYIVKYLCEAMGGQVSADMESHCEGFGGLAVSFVLKEGEIQDGGEGQNTDR</sequence>
<evidence type="ECO:0000256" key="5">
    <source>
        <dbReference type="ARBA" id="ARBA00022679"/>
    </source>
</evidence>
<dbReference type="GO" id="GO:0005886">
    <property type="term" value="C:plasma membrane"/>
    <property type="evidence" value="ECO:0007669"/>
    <property type="project" value="TreeGrafter"/>
</dbReference>
<dbReference type="CDD" id="cd00082">
    <property type="entry name" value="HisKA"/>
    <property type="match status" value="1"/>
</dbReference>
<evidence type="ECO:0000313" key="11">
    <source>
        <dbReference type="EMBL" id="MBB5182691.1"/>
    </source>
</evidence>
<dbReference type="InterPro" id="IPR003660">
    <property type="entry name" value="HAMP_dom"/>
</dbReference>
<evidence type="ECO:0000256" key="4">
    <source>
        <dbReference type="ARBA" id="ARBA00022553"/>
    </source>
</evidence>
<dbReference type="EC" id="2.7.13.3" evidence="3"/>
<feature type="domain" description="HAMP" evidence="10">
    <location>
        <begin position="106"/>
        <end position="158"/>
    </location>
</feature>
<dbReference type="InterPro" id="IPR036097">
    <property type="entry name" value="HisK_dim/P_sf"/>
</dbReference>
<dbReference type="RefSeq" id="WP_183327565.1">
    <property type="nucleotide sequence ID" value="NZ_JACHHK010000002.1"/>
</dbReference>
<dbReference type="SMART" id="SM00388">
    <property type="entry name" value="HisKA"/>
    <property type="match status" value="1"/>
</dbReference>
<keyword evidence="8" id="KW-0472">Membrane</keyword>
<dbReference type="SMART" id="SM00304">
    <property type="entry name" value="HAMP"/>
    <property type="match status" value="1"/>
</dbReference>
<dbReference type="Proteomes" id="UP000539953">
    <property type="component" value="Unassembled WGS sequence"/>
</dbReference>
<reference evidence="11 12" key="1">
    <citation type="submission" date="2020-08" db="EMBL/GenBank/DDBJ databases">
        <title>Genomic Encyclopedia of Type Strains, Phase IV (KMG-IV): sequencing the most valuable type-strain genomes for metagenomic binning, comparative biology and taxonomic classification.</title>
        <authorList>
            <person name="Goeker M."/>
        </authorList>
    </citation>
    <scope>NUCLEOTIDE SEQUENCE [LARGE SCALE GENOMIC DNA]</scope>
    <source>
        <strain evidence="11 12">DSM 25799</strain>
    </source>
</reference>
<organism evidence="11 12">
    <name type="scientific">Catenisphaera adipataccumulans</name>
    <dbReference type="NCBI Taxonomy" id="700500"/>
    <lineage>
        <taxon>Bacteria</taxon>
        <taxon>Bacillati</taxon>
        <taxon>Bacillota</taxon>
        <taxon>Erysipelotrichia</taxon>
        <taxon>Erysipelotrichales</taxon>
        <taxon>Erysipelotrichaceae</taxon>
        <taxon>Catenisphaera</taxon>
    </lineage>
</organism>
<keyword evidence="8" id="KW-1133">Transmembrane helix</keyword>
<dbReference type="Gene3D" id="3.30.565.10">
    <property type="entry name" value="Histidine kinase-like ATPase, C-terminal domain"/>
    <property type="match status" value="1"/>
</dbReference>
<dbReference type="PRINTS" id="PR00344">
    <property type="entry name" value="BCTRLSENSOR"/>
</dbReference>
<dbReference type="Gene3D" id="1.10.287.130">
    <property type="match status" value="1"/>
</dbReference>
<feature type="transmembrane region" description="Helical" evidence="8">
    <location>
        <begin position="77"/>
        <end position="100"/>
    </location>
</feature>
<proteinExistence type="predicted"/>
<evidence type="ECO:0000256" key="6">
    <source>
        <dbReference type="ARBA" id="ARBA00022777"/>
    </source>
</evidence>
<dbReference type="Pfam" id="PF00512">
    <property type="entry name" value="HisKA"/>
    <property type="match status" value="1"/>
</dbReference>
<dbReference type="CDD" id="cd06225">
    <property type="entry name" value="HAMP"/>
    <property type="match status" value="1"/>
</dbReference>
<evidence type="ECO:0000256" key="3">
    <source>
        <dbReference type="ARBA" id="ARBA00012438"/>
    </source>
</evidence>
<comment type="caution">
    <text evidence="11">The sequence shown here is derived from an EMBL/GenBank/DDBJ whole genome shotgun (WGS) entry which is preliminary data.</text>
</comment>
<feature type="transmembrane region" description="Helical" evidence="8">
    <location>
        <begin position="20"/>
        <end position="44"/>
    </location>
</feature>
<dbReference type="AlphaFoldDB" id="A0A7W8CW39"/>
<dbReference type="PANTHER" id="PTHR45453">
    <property type="entry name" value="PHOSPHATE REGULON SENSOR PROTEIN PHOR"/>
    <property type="match status" value="1"/>
</dbReference>
<dbReference type="GO" id="GO:0016036">
    <property type="term" value="P:cellular response to phosphate starvation"/>
    <property type="evidence" value="ECO:0007669"/>
    <property type="project" value="TreeGrafter"/>
</dbReference>
<dbReference type="PROSITE" id="PS50109">
    <property type="entry name" value="HIS_KIN"/>
    <property type="match status" value="1"/>
</dbReference>
<keyword evidence="4" id="KW-0597">Phosphoprotein</keyword>
<dbReference type="InterPro" id="IPR005467">
    <property type="entry name" value="His_kinase_dom"/>
</dbReference>
<dbReference type="EMBL" id="JACHHK010000002">
    <property type="protein sequence ID" value="MBB5182691.1"/>
    <property type="molecule type" value="Genomic_DNA"/>
</dbReference>
<dbReference type="SUPFAM" id="SSF47384">
    <property type="entry name" value="Homodimeric domain of signal transducing histidine kinase"/>
    <property type="match status" value="1"/>
</dbReference>
<keyword evidence="6 11" id="KW-0418">Kinase</keyword>
<evidence type="ECO:0000259" key="10">
    <source>
        <dbReference type="PROSITE" id="PS50885"/>
    </source>
</evidence>
<feature type="domain" description="Histidine kinase" evidence="9">
    <location>
        <begin position="173"/>
        <end position="396"/>
    </location>
</feature>
<keyword evidence="12" id="KW-1185">Reference proteome</keyword>
<evidence type="ECO:0000256" key="7">
    <source>
        <dbReference type="ARBA" id="ARBA00023012"/>
    </source>
</evidence>
<comment type="catalytic activity">
    <reaction evidence="1">
        <text>ATP + protein L-histidine = ADP + protein N-phospho-L-histidine.</text>
        <dbReference type="EC" id="2.7.13.3"/>
    </reaction>
</comment>
<dbReference type="InterPro" id="IPR004358">
    <property type="entry name" value="Sig_transdc_His_kin-like_C"/>
</dbReference>
<dbReference type="CDD" id="cd00075">
    <property type="entry name" value="HATPase"/>
    <property type="match status" value="1"/>
</dbReference>
<keyword evidence="7" id="KW-0902">Two-component regulatory system</keyword>
<keyword evidence="5" id="KW-0808">Transferase</keyword>
<keyword evidence="8" id="KW-0812">Transmembrane</keyword>
<dbReference type="GO" id="GO:0004721">
    <property type="term" value="F:phosphoprotein phosphatase activity"/>
    <property type="evidence" value="ECO:0007669"/>
    <property type="project" value="TreeGrafter"/>
</dbReference>
<dbReference type="SUPFAM" id="SSF158472">
    <property type="entry name" value="HAMP domain-like"/>
    <property type="match status" value="1"/>
</dbReference>
<dbReference type="InterPro" id="IPR003594">
    <property type="entry name" value="HATPase_dom"/>
</dbReference>
<gene>
    <name evidence="11" type="ORF">HNQ47_000710</name>
</gene>
<comment type="subcellular location">
    <subcellularLocation>
        <location evidence="2">Membrane</location>
    </subcellularLocation>
</comment>